<evidence type="ECO:0000259" key="5">
    <source>
        <dbReference type="PROSITE" id="PS50927"/>
    </source>
</evidence>
<dbReference type="Proteomes" id="UP000436088">
    <property type="component" value="Unassembled WGS sequence"/>
</dbReference>
<feature type="transmembrane region" description="Helical" evidence="4">
    <location>
        <begin position="12"/>
        <end position="33"/>
    </location>
</feature>
<comment type="caution">
    <text evidence="6">The sequence shown here is derived from an EMBL/GenBank/DDBJ whole genome shotgun (WGS) entry which is preliminary data.</text>
</comment>
<accession>A0A6A2XIU4</accession>
<keyword evidence="7" id="KW-1185">Reference proteome</keyword>
<dbReference type="InterPro" id="IPR001480">
    <property type="entry name" value="Bulb-type_lectin_dom"/>
</dbReference>
<dbReference type="GO" id="GO:0030246">
    <property type="term" value="F:carbohydrate binding"/>
    <property type="evidence" value="ECO:0007669"/>
    <property type="project" value="UniProtKB-KW"/>
</dbReference>
<organism evidence="6 7">
    <name type="scientific">Hibiscus syriacus</name>
    <name type="common">Rose of Sharon</name>
    <dbReference type="NCBI Taxonomy" id="106335"/>
    <lineage>
        <taxon>Eukaryota</taxon>
        <taxon>Viridiplantae</taxon>
        <taxon>Streptophyta</taxon>
        <taxon>Embryophyta</taxon>
        <taxon>Tracheophyta</taxon>
        <taxon>Spermatophyta</taxon>
        <taxon>Magnoliopsida</taxon>
        <taxon>eudicotyledons</taxon>
        <taxon>Gunneridae</taxon>
        <taxon>Pentapetalae</taxon>
        <taxon>rosids</taxon>
        <taxon>malvids</taxon>
        <taxon>Malvales</taxon>
        <taxon>Malvaceae</taxon>
        <taxon>Malvoideae</taxon>
        <taxon>Hibiscus</taxon>
    </lineage>
</organism>
<dbReference type="Pfam" id="PF00954">
    <property type="entry name" value="S_locus_glycop"/>
    <property type="match status" value="1"/>
</dbReference>
<evidence type="ECO:0000256" key="1">
    <source>
        <dbReference type="ARBA" id="ARBA00022729"/>
    </source>
</evidence>
<feature type="domain" description="Bulb-type lectin" evidence="5">
    <location>
        <begin position="35"/>
        <end position="156"/>
    </location>
</feature>
<evidence type="ECO:0000313" key="6">
    <source>
        <dbReference type="EMBL" id="KAE8656347.1"/>
    </source>
</evidence>
<dbReference type="EMBL" id="VEPZ02001767">
    <property type="protein sequence ID" value="KAE8656347.1"/>
    <property type="molecule type" value="Genomic_DNA"/>
</dbReference>
<dbReference type="Pfam" id="PF01453">
    <property type="entry name" value="B_lectin"/>
    <property type="match status" value="1"/>
</dbReference>
<dbReference type="InterPro" id="IPR036426">
    <property type="entry name" value="Bulb-type_lectin_dom_sf"/>
</dbReference>
<evidence type="ECO:0000313" key="7">
    <source>
        <dbReference type="Proteomes" id="UP000436088"/>
    </source>
</evidence>
<dbReference type="GO" id="GO:0016301">
    <property type="term" value="F:kinase activity"/>
    <property type="evidence" value="ECO:0007669"/>
    <property type="project" value="UniProtKB-KW"/>
</dbReference>
<keyword evidence="1" id="KW-0732">Signal</keyword>
<sequence length="286" mass="32548">MKAASSWSVPNIVSSILFINTILIMFSSPQFCFARDNITVKIRLADGETLVSAGNRFELGFFSPSSISNVKRYVGIWYTSNPKILVWVGNGKNPVPDRTGVLSVADGTLKLSDDKGNLYWSAQPGVKRSTPMVKLSDTGNLILLDRWKLYLWQSFEHPTDTFLYGMKMNADILLTSWRSEDDPSPGNFTFGLDSQLRPVVMEKSTIYWRSSRADELPSTLVNFWNFSMSKTQVYQDKRTVLSSTGHLQYWELDTDMKSWNLIWWEPNNNCSMFNFCGNFGTCNVKS</sequence>
<dbReference type="CDD" id="cd00028">
    <property type="entry name" value="B_lectin"/>
    <property type="match status" value="1"/>
</dbReference>
<dbReference type="PROSITE" id="PS50927">
    <property type="entry name" value="BULB_LECTIN"/>
    <property type="match status" value="1"/>
</dbReference>
<dbReference type="PANTHER" id="PTHR32444">
    <property type="entry name" value="BULB-TYPE LECTIN DOMAIN-CONTAINING PROTEIN"/>
    <property type="match status" value="1"/>
</dbReference>
<dbReference type="PANTHER" id="PTHR32444:SF235">
    <property type="entry name" value="OS01G0783900 PROTEIN"/>
    <property type="match status" value="1"/>
</dbReference>
<keyword evidence="4" id="KW-1133">Transmembrane helix</keyword>
<evidence type="ECO:0000256" key="2">
    <source>
        <dbReference type="ARBA" id="ARBA00023157"/>
    </source>
</evidence>
<dbReference type="GO" id="GO:0048544">
    <property type="term" value="P:recognition of pollen"/>
    <property type="evidence" value="ECO:0007669"/>
    <property type="project" value="InterPro"/>
</dbReference>
<gene>
    <name evidence="6" type="ORF">F3Y22_tig00117002pilonHSYRG00007</name>
</gene>
<dbReference type="Gene3D" id="2.90.10.10">
    <property type="entry name" value="Bulb-type lectin domain"/>
    <property type="match status" value="1"/>
</dbReference>
<dbReference type="InterPro" id="IPR000858">
    <property type="entry name" value="S_locus_glycoprot_dom"/>
</dbReference>
<keyword evidence="6" id="KW-0418">Kinase</keyword>
<dbReference type="SUPFAM" id="SSF51110">
    <property type="entry name" value="alpha-D-mannose-specific plant lectins"/>
    <property type="match status" value="1"/>
</dbReference>
<keyword evidence="2" id="KW-1015">Disulfide bond</keyword>
<keyword evidence="4" id="KW-0472">Membrane</keyword>
<dbReference type="AlphaFoldDB" id="A0A6A2XIU4"/>
<reference evidence="6" key="1">
    <citation type="submission" date="2019-09" db="EMBL/GenBank/DDBJ databases">
        <title>Draft genome information of white flower Hibiscus syriacus.</title>
        <authorList>
            <person name="Kim Y.-M."/>
        </authorList>
    </citation>
    <scope>NUCLEOTIDE SEQUENCE [LARGE SCALE GENOMIC DNA]</scope>
    <source>
        <strain evidence="6">YM2019G1</strain>
    </source>
</reference>
<keyword evidence="6" id="KW-0808">Transferase</keyword>
<keyword evidence="4" id="KW-0812">Transmembrane</keyword>
<protein>
    <submittedName>
        <fullName evidence="6">S-locus lectin protein kinase family protein, putative isoform 2</fullName>
    </submittedName>
</protein>
<evidence type="ECO:0000256" key="4">
    <source>
        <dbReference type="SAM" id="Phobius"/>
    </source>
</evidence>
<evidence type="ECO:0000256" key="3">
    <source>
        <dbReference type="ARBA" id="ARBA00023180"/>
    </source>
</evidence>
<dbReference type="SMART" id="SM00108">
    <property type="entry name" value="B_lectin"/>
    <property type="match status" value="1"/>
</dbReference>
<proteinExistence type="predicted"/>
<keyword evidence="3" id="KW-0325">Glycoprotein</keyword>
<name>A0A6A2XIU4_HIBSY</name>